<sequence length="455" mass="50101">MNINTSGLITRTRSIVFAGLAMVYLLNTVLQNNFLNYTLSGISVLCLLVCLPFAKGNARVLTLILLVAGAVVLTNSGADSNLWINSLSQNANLITLLILVPAFGIPLRYGGYYEVLDALVNKYMNNKHRIYWVPALLCHFFGALMNMGAIPVVYQLIIHGKLPQEFKKVPAAILRGFSASIFWSPNMISVALVTHYLQVSWAEFARVGIFFTILTLLVGWLVYIMFDKSTPDCHVPPINQQLNGRKIAELIFFCLAFLGSIIYIATKTSITVLHAVPVLALVFPVLWLCSLRRAKSILPAYLDYMENTLPRFTSEVAIFIGAGFLTAAMLSSDYSDQVSLLFRDYLGVNLYFLCFFIVSSIVLLSVVGITPMITAMAYSASLKPDLMGISPHLLSLVIIGGWAAGVIVSPFTGVTLIMSSLSRQSSFEVARSNWLFSLIMILLLSAVPLLQIINM</sequence>
<evidence type="ECO:0000256" key="1">
    <source>
        <dbReference type="SAM" id="Phobius"/>
    </source>
</evidence>
<organism evidence="2 3">
    <name type="scientific">Desulfotruncus arcticus DSM 17038</name>
    <dbReference type="NCBI Taxonomy" id="1121424"/>
    <lineage>
        <taxon>Bacteria</taxon>
        <taxon>Bacillati</taxon>
        <taxon>Bacillota</taxon>
        <taxon>Clostridia</taxon>
        <taxon>Eubacteriales</taxon>
        <taxon>Desulfallaceae</taxon>
        <taxon>Desulfotruncus</taxon>
    </lineage>
</organism>
<dbReference type="STRING" id="341036.SAMN05660649_03500"/>
<dbReference type="AlphaFoldDB" id="A0A1I2WH06"/>
<feature type="transmembrane region" description="Helical" evidence="1">
    <location>
        <begin position="434"/>
        <end position="453"/>
    </location>
</feature>
<dbReference type="RefSeq" id="WP_092472679.1">
    <property type="nucleotide sequence ID" value="NZ_FOOX01000013.1"/>
</dbReference>
<feature type="transmembrane region" description="Helical" evidence="1">
    <location>
        <begin position="312"/>
        <end position="330"/>
    </location>
</feature>
<feature type="transmembrane region" description="Helical" evidence="1">
    <location>
        <begin position="204"/>
        <end position="226"/>
    </location>
</feature>
<protein>
    <submittedName>
        <fullName evidence="2">Uncharacterized protein</fullName>
    </submittedName>
</protein>
<feature type="transmembrane region" description="Helical" evidence="1">
    <location>
        <begin position="130"/>
        <end position="157"/>
    </location>
</feature>
<feature type="transmembrane region" description="Helical" evidence="1">
    <location>
        <begin position="350"/>
        <end position="373"/>
    </location>
</feature>
<proteinExistence type="predicted"/>
<dbReference type="Proteomes" id="UP000199337">
    <property type="component" value="Unassembled WGS sequence"/>
</dbReference>
<feature type="transmembrane region" description="Helical" evidence="1">
    <location>
        <begin position="90"/>
        <end position="110"/>
    </location>
</feature>
<evidence type="ECO:0000313" key="3">
    <source>
        <dbReference type="Proteomes" id="UP000199337"/>
    </source>
</evidence>
<keyword evidence="1" id="KW-1133">Transmembrane helix</keyword>
<keyword evidence="1" id="KW-0472">Membrane</keyword>
<feature type="transmembrane region" description="Helical" evidence="1">
    <location>
        <begin position="37"/>
        <end position="54"/>
    </location>
</feature>
<feature type="transmembrane region" description="Helical" evidence="1">
    <location>
        <begin position="393"/>
        <end position="414"/>
    </location>
</feature>
<accession>A0A1I2WH06</accession>
<gene>
    <name evidence="2" type="ORF">SAMN05660649_03500</name>
</gene>
<feature type="transmembrane region" description="Helical" evidence="1">
    <location>
        <begin position="272"/>
        <end position="291"/>
    </location>
</feature>
<dbReference type="EMBL" id="FOOX01000013">
    <property type="protein sequence ID" value="SFH00528.1"/>
    <property type="molecule type" value="Genomic_DNA"/>
</dbReference>
<keyword evidence="1" id="KW-0812">Transmembrane</keyword>
<feature type="transmembrane region" description="Helical" evidence="1">
    <location>
        <begin position="12"/>
        <end position="30"/>
    </location>
</feature>
<dbReference type="OrthoDB" id="3171527at2"/>
<name>A0A1I2WH06_9FIRM</name>
<reference evidence="3" key="1">
    <citation type="submission" date="2016-10" db="EMBL/GenBank/DDBJ databases">
        <authorList>
            <person name="Varghese N."/>
            <person name="Submissions S."/>
        </authorList>
    </citation>
    <scope>NUCLEOTIDE SEQUENCE [LARGE SCALE GENOMIC DNA]</scope>
    <source>
        <strain evidence="3">DSM 17038</strain>
    </source>
</reference>
<feature type="transmembrane region" description="Helical" evidence="1">
    <location>
        <begin position="60"/>
        <end position="78"/>
    </location>
</feature>
<feature type="transmembrane region" description="Helical" evidence="1">
    <location>
        <begin position="247"/>
        <end position="266"/>
    </location>
</feature>
<keyword evidence="3" id="KW-1185">Reference proteome</keyword>
<evidence type="ECO:0000313" key="2">
    <source>
        <dbReference type="EMBL" id="SFH00528.1"/>
    </source>
</evidence>